<keyword evidence="4" id="KW-1185">Reference proteome</keyword>
<protein>
    <recommendedName>
        <fullName evidence="2">ATPase dynein-related AAA domain-containing protein</fullName>
    </recommendedName>
</protein>
<dbReference type="PANTHER" id="PTHR42759:SF1">
    <property type="entry name" value="MAGNESIUM-CHELATASE SUBUNIT CHLD"/>
    <property type="match status" value="1"/>
</dbReference>
<evidence type="ECO:0000313" key="4">
    <source>
        <dbReference type="Proteomes" id="UP001501095"/>
    </source>
</evidence>
<dbReference type="PANTHER" id="PTHR42759">
    <property type="entry name" value="MOXR FAMILY PROTEIN"/>
    <property type="match status" value="1"/>
</dbReference>
<feature type="domain" description="ATPase dynein-related AAA" evidence="2">
    <location>
        <begin position="60"/>
        <end position="210"/>
    </location>
</feature>
<evidence type="ECO:0000259" key="2">
    <source>
        <dbReference type="Pfam" id="PF07728"/>
    </source>
</evidence>
<sequence>MASSTRKVVRKSAAKKEAVEIPPQRSYVPDKSVGRRYVSRKIHGMKDISLLDFARANAINLLLQGDTGAGKTALGQAYAALKGYNYYALPCDVSIDPSALFGKIFPTEDGSFKWIDGPVTELVRYGGVLNISEVNFMPPRIAAALYPLLDSRRQLPLLANQGEIIRPHQPDCWCDLDEEECESRWLLIIADMNPQYRGTMDLNAAFKNRFPMKINWGYERAVEEKLVNSKTLLDIADKLRAMVGVDLRTPVATNMLMEFERMAVGISVDFAVGNFLAAFETSEQNAVKNVVDLSMSELKRDISMLLVSSKKKGLVDAVQSAMDEEEEDEIEDIPDDGLEYYEEDDDEEDEY</sequence>
<dbReference type="InterPro" id="IPR027417">
    <property type="entry name" value="P-loop_NTPase"/>
</dbReference>
<dbReference type="InterPro" id="IPR025662">
    <property type="entry name" value="Sigma_54_int_dom_ATP-bd_1"/>
</dbReference>
<organism evidence="3 4">
    <name type="scientific">Streptomyces levis</name>
    <dbReference type="NCBI Taxonomy" id="285566"/>
    <lineage>
        <taxon>Bacteria</taxon>
        <taxon>Bacillati</taxon>
        <taxon>Actinomycetota</taxon>
        <taxon>Actinomycetes</taxon>
        <taxon>Kitasatosporales</taxon>
        <taxon>Streptomycetaceae</taxon>
        <taxon>Streptomyces</taxon>
    </lineage>
</organism>
<comment type="caution">
    <text evidence="3">The sequence shown here is derived from an EMBL/GenBank/DDBJ whole genome shotgun (WGS) entry which is preliminary data.</text>
</comment>
<accession>A0ABN3P2P7</accession>
<feature type="compositionally biased region" description="Acidic residues" evidence="1">
    <location>
        <begin position="322"/>
        <end position="351"/>
    </location>
</feature>
<evidence type="ECO:0000256" key="1">
    <source>
        <dbReference type="SAM" id="MobiDB-lite"/>
    </source>
</evidence>
<dbReference type="EMBL" id="BAAATM010000022">
    <property type="protein sequence ID" value="GAA2555269.1"/>
    <property type="molecule type" value="Genomic_DNA"/>
</dbReference>
<dbReference type="InterPro" id="IPR050764">
    <property type="entry name" value="CbbQ/NirQ/NorQ/GpvN"/>
</dbReference>
<feature type="region of interest" description="Disordered" evidence="1">
    <location>
        <begin position="317"/>
        <end position="351"/>
    </location>
</feature>
<reference evidence="3 4" key="1">
    <citation type="journal article" date="2019" name="Int. J. Syst. Evol. Microbiol.">
        <title>The Global Catalogue of Microorganisms (GCM) 10K type strain sequencing project: providing services to taxonomists for standard genome sequencing and annotation.</title>
        <authorList>
            <consortium name="The Broad Institute Genomics Platform"/>
            <consortium name="The Broad Institute Genome Sequencing Center for Infectious Disease"/>
            <person name="Wu L."/>
            <person name="Ma J."/>
        </authorList>
    </citation>
    <scope>NUCLEOTIDE SEQUENCE [LARGE SCALE GENOMIC DNA]</scope>
    <source>
        <strain evidence="3 4">JCM 6924</strain>
    </source>
</reference>
<dbReference type="RefSeq" id="WP_344543086.1">
    <property type="nucleotide sequence ID" value="NZ_BAAATM010000022.1"/>
</dbReference>
<dbReference type="PROSITE" id="PS00675">
    <property type="entry name" value="SIGMA54_INTERACT_1"/>
    <property type="match status" value="1"/>
</dbReference>
<dbReference type="Proteomes" id="UP001501095">
    <property type="component" value="Unassembled WGS sequence"/>
</dbReference>
<name>A0ABN3P2P7_9ACTN</name>
<dbReference type="Gene3D" id="3.40.50.300">
    <property type="entry name" value="P-loop containing nucleotide triphosphate hydrolases"/>
    <property type="match status" value="1"/>
</dbReference>
<dbReference type="Pfam" id="PF07728">
    <property type="entry name" value="AAA_5"/>
    <property type="match status" value="1"/>
</dbReference>
<dbReference type="SUPFAM" id="SSF52540">
    <property type="entry name" value="P-loop containing nucleoside triphosphate hydrolases"/>
    <property type="match status" value="1"/>
</dbReference>
<gene>
    <name evidence="3" type="ORF">GCM10010423_65620</name>
</gene>
<dbReference type="InterPro" id="IPR011704">
    <property type="entry name" value="ATPase_dyneun-rel_AAA"/>
</dbReference>
<evidence type="ECO:0000313" key="3">
    <source>
        <dbReference type="EMBL" id="GAA2555269.1"/>
    </source>
</evidence>
<proteinExistence type="predicted"/>